<dbReference type="SUPFAM" id="SSF51445">
    <property type="entry name" value="(Trans)glycosidases"/>
    <property type="match status" value="1"/>
</dbReference>
<accession>A0A4P9VPZ8</accession>
<dbReference type="AlphaFoldDB" id="A0A4P9VPZ8"/>
<protein>
    <recommendedName>
        <fullName evidence="3">GH18 domain-containing protein</fullName>
    </recommendedName>
</protein>
<dbReference type="RefSeq" id="WP_094787607.1">
    <property type="nucleotide sequence ID" value="NZ_JAEVHG010000017.1"/>
</dbReference>
<evidence type="ECO:0008006" key="3">
    <source>
        <dbReference type="Google" id="ProtNLM"/>
    </source>
</evidence>
<comment type="caution">
    <text evidence="1">The sequence shown here is derived from an EMBL/GenBank/DDBJ whole genome shotgun (WGS) entry which is preliminary data.</text>
</comment>
<sequence length="253" mass="27586">MSDYIIGGWTQDLKNPPNPLFSYTMYGMITNLAWLTSGPPTSEPPPSWCWSPKEQHAPSSKNSKVLWTYGGGGAGPKNMPATSKDVSQIISAANMNGWQGVDFDDESQMNVNNIINAMQDLGQGKSTSYTFLAGWDYNNPDQSSEGKTINDNVAAIAKANVCDRFNLMCYGAAMWDMPTIKANVPAAVDRTIKLVGDCKKVVLALTPAGLNNENLDFFLEQVTSKHLGGLFIWNYTELSNADLNKITSTLGIK</sequence>
<keyword evidence="2" id="KW-1185">Reference proteome</keyword>
<dbReference type="Proteomes" id="UP000257039">
    <property type="component" value="Unassembled WGS sequence"/>
</dbReference>
<name>A0A4P9VPZ8_9GAMM</name>
<gene>
    <name evidence="1" type="ORF">B9G39_13965</name>
</gene>
<reference evidence="1 2" key="1">
    <citation type="submission" date="2017-04" db="EMBL/GenBank/DDBJ databases">
        <title>Draft genome sequence of Zooshikella ganghwensis VG4 isolated from Red Sea sediments.</title>
        <authorList>
            <person name="Rehman Z."/>
            <person name="Alam I."/>
            <person name="Kamau A."/>
            <person name="Bajic V."/>
            <person name="Leiknes T."/>
        </authorList>
    </citation>
    <scope>NUCLEOTIDE SEQUENCE [LARGE SCALE GENOMIC DNA]</scope>
    <source>
        <strain evidence="1 2">VG4</strain>
    </source>
</reference>
<evidence type="ECO:0000313" key="1">
    <source>
        <dbReference type="EMBL" id="RDH44454.1"/>
    </source>
</evidence>
<dbReference type="EMBL" id="NDXW01000001">
    <property type="protein sequence ID" value="RDH44454.1"/>
    <property type="molecule type" value="Genomic_DNA"/>
</dbReference>
<dbReference type="InterPro" id="IPR017853">
    <property type="entry name" value="GH"/>
</dbReference>
<proteinExistence type="predicted"/>
<organism evidence="1 2">
    <name type="scientific">Zooshikella ganghwensis</name>
    <dbReference type="NCBI Taxonomy" id="202772"/>
    <lineage>
        <taxon>Bacteria</taxon>
        <taxon>Pseudomonadati</taxon>
        <taxon>Pseudomonadota</taxon>
        <taxon>Gammaproteobacteria</taxon>
        <taxon>Oceanospirillales</taxon>
        <taxon>Zooshikellaceae</taxon>
        <taxon>Zooshikella</taxon>
    </lineage>
</organism>
<dbReference type="Gene3D" id="3.20.20.80">
    <property type="entry name" value="Glycosidases"/>
    <property type="match status" value="1"/>
</dbReference>
<evidence type="ECO:0000313" key="2">
    <source>
        <dbReference type="Proteomes" id="UP000257039"/>
    </source>
</evidence>